<organism evidence="2 3">
    <name type="scientific">Pedosphaera parvula (strain Ellin514)</name>
    <dbReference type="NCBI Taxonomy" id="320771"/>
    <lineage>
        <taxon>Bacteria</taxon>
        <taxon>Pseudomonadati</taxon>
        <taxon>Verrucomicrobiota</taxon>
        <taxon>Pedosphaerae</taxon>
        <taxon>Pedosphaerales</taxon>
        <taxon>Pedosphaeraceae</taxon>
        <taxon>Pedosphaera</taxon>
    </lineage>
</organism>
<dbReference type="RefSeq" id="WP_007413971.1">
    <property type="nucleotide sequence ID" value="NZ_ABOX02000006.1"/>
</dbReference>
<evidence type="ECO:0008006" key="4">
    <source>
        <dbReference type="Google" id="ProtNLM"/>
    </source>
</evidence>
<feature type="transmembrane region" description="Helical" evidence="1">
    <location>
        <begin position="79"/>
        <end position="98"/>
    </location>
</feature>
<dbReference type="GO" id="GO:0005886">
    <property type="term" value="C:plasma membrane"/>
    <property type="evidence" value="ECO:0007669"/>
    <property type="project" value="TreeGrafter"/>
</dbReference>
<dbReference type="Pfam" id="PF03729">
    <property type="entry name" value="DUF308"/>
    <property type="match status" value="1"/>
</dbReference>
<dbReference type="AlphaFoldDB" id="B9XDS3"/>
<keyword evidence="1" id="KW-1133">Transmembrane helix</keyword>
<keyword evidence="1" id="KW-0812">Transmembrane</keyword>
<dbReference type="PANTHER" id="PTHR34989:SF1">
    <property type="entry name" value="PROTEIN HDED"/>
    <property type="match status" value="1"/>
</dbReference>
<dbReference type="InterPro" id="IPR005325">
    <property type="entry name" value="DUF308_memb"/>
</dbReference>
<feature type="transmembrane region" description="Helical" evidence="1">
    <location>
        <begin position="22"/>
        <end position="42"/>
    </location>
</feature>
<dbReference type="EMBL" id="ABOX02000006">
    <property type="protein sequence ID" value="EEF62219.1"/>
    <property type="molecule type" value="Genomic_DNA"/>
</dbReference>
<dbReference type="PANTHER" id="PTHR34989">
    <property type="entry name" value="PROTEIN HDED"/>
    <property type="match status" value="1"/>
</dbReference>
<dbReference type="Proteomes" id="UP000003688">
    <property type="component" value="Unassembled WGS sequence"/>
</dbReference>
<feature type="transmembrane region" description="Helical" evidence="1">
    <location>
        <begin position="48"/>
        <end position="67"/>
    </location>
</feature>
<keyword evidence="3" id="KW-1185">Reference proteome</keyword>
<proteinExistence type="predicted"/>
<keyword evidence="1" id="KW-0472">Membrane</keyword>
<feature type="transmembrane region" description="Helical" evidence="1">
    <location>
        <begin position="160"/>
        <end position="180"/>
    </location>
</feature>
<protein>
    <recommendedName>
        <fullName evidence="4">HdeD protein</fullName>
    </recommendedName>
</protein>
<gene>
    <name evidence="2" type="ORF">Cflav_PD6496</name>
</gene>
<sequence>MAITTASTSLFAADMEEARHKWGWLLALGIGLIVLGIIATYAAVATTVATVLFFGAILLVEGIFEIVGGIRNHRYGGFWLHLASGILGIVCGILILLAPVASALALTVVFAAFFLVGGFYKIFASASIRLPGWGWSLFSGALDVVLGLMLLTRWPFSGLWFIGLAVGITLIFQGWAWVMLATLLHRTETPVATPA</sequence>
<feature type="transmembrane region" description="Helical" evidence="1">
    <location>
        <begin position="135"/>
        <end position="154"/>
    </location>
</feature>
<feature type="transmembrane region" description="Helical" evidence="1">
    <location>
        <begin position="104"/>
        <end position="123"/>
    </location>
</feature>
<name>B9XDS3_PEDPL</name>
<comment type="caution">
    <text evidence="2">The sequence shown here is derived from an EMBL/GenBank/DDBJ whole genome shotgun (WGS) entry which is preliminary data.</text>
</comment>
<dbReference type="STRING" id="320771.Cflav_PD6496"/>
<accession>B9XDS3</accession>
<dbReference type="OrthoDB" id="191196at2"/>
<evidence type="ECO:0000313" key="2">
    <source>
        <dbReference type="EMBL" id="EEF62219.1"/>
    </source>
</evidence>
<reference evidence="2 3" key="1">
    <citation type="journal article" date="2011" name="J. Bacteriol.">
        <title>Genome sequence of 'Pedosphaera parvula' Ellin514, an aerobic Verrucomicrobial isolate from pasture soil.</title>
        <authorList>
            <person name="Kant R."/>
            <person name="van Passel M.W."/>
            <person name="Sangwan P."/>
            <person name="Palva A."/>
            <person name="Lucas S."/>
            <person name="Copeland A."/>
            <person name="Lapidus A."/>
            <person name="Glavina Del Rio T."/>
            <person name="Dalin E."/>
            <person name="Tice H."/>
            <person name="Bruce D."/>
            <person name="Goodwin L."/>
            <person name="Pitluck S."/>
            <person name="Chertkov O."/>
            <person name="Larimer F.W."/>
            <person name="Land M.L."/>
            <person name="Hauser L."/>
            <person name="Brettin T.S."/>
            <person name="Detter J.C."/>
            <person name="Han S."/>
            <person name="de Vos W.M."/>
            <person name="Janssen P.H."/>
            <person name="Smidt H."/>
        </authorList>
    </citation>
    <scope>NUCLEOTIDE SEQUENCE [LARGE SCALE GENOMIC DNA]</scope>
    <source>
        <strain evidence="2 3">Ellin514</strain>
    </source>
</reference>
<dbReference type="InterPro" id="IPR052712">
    <property type="entry name" value="Acid_resist_chaperone_HdeD"/>
</dbReference>
<evidence type="ECO:0000313" key="3">
    <source>
        <dbReference type="Proteomes" id="UP000003688"/>
    </source>
</evidence>
<evidence type="ECO:0000256" key="1">
    <source>
        <dbReference type="SAM" id="Phobius"/>
    </source>
</evidence>